<dbReference type="Gene3D" id="3.50.50.60">
    <property type="entry name" value="FAD/NAD(P)-binding domain"/>
    <property type="match status" value="2"/>
</dbReference>
<reference evidence="4 5" key="1">
    <citation type="journal article" date="2019" name="Int. J. Syst. Evol. Microbiol.">
        <title>The Global Catalogue of Microorganisms (GCM) 10K type strain sequencing project: providing services to taxonomists for standard genome sequencing and annotation.</title>
        <authorList>
            <consortium name="The Broad Institute Genomics Platform"/>
            <consortium name="The Broad Institute Genome Sequencing Center for Infectious Disease"/>
            <person name="Wu L."/>
            <person name="Ma J."/>
        </authorList>
    </citation>
    <scope>NUCLEOTIDE SEQUENCE [LARGE SCALE GENOMIC DNA]</scope>
    <source>
        <strain evidence="4 5">JCM 12398</strain>
    </source>
</reference>
<dbReference type="SUPFAM" id="SSF51905">
    <property type="entry name" value="FAD/NAD(P)-binding domain"/>
    <property type="match status" value="1"/>
</dbReference>
<keyword evidence="1" id="KW-0560">Oxidoreductase</keyword>
<dbReference type="Gene3D" id="3.30.9.10">
    <property type="entry name" value="D-Amino Acid Oxidase, subunit A, domain 2"/>
    <property type="match status" value="1"/>
</dbReference>
<dbReference type="PANTHER" id="PTHR13847:SF289">
    <property type="entry name" value="GLYCINE OXIDASE"/>
    <property type="match status" value="1"/>
</dbReference>
<proteinExistence type="predicted"/>
<keyword evidence="5" id="KW-1185">Reference proteome</keyword>
<dbReference type="InterPro" id="IPR006076">
    <property type="entry name" value="FAD-dep_OxRdtase"/>
</dbReference>
<name>A0ABN1YR63_9MICO</name>
<protein>
    <recommendedName>
        <fullName evidence="3">FAD dependent oxidoreductase domain-containing protein</fullName>
    </recommendedName>
</protein>
<feature type="region of interest" description="Disordered" evidence="2">
    <location>
        <begin position="313"/>
        <end position="333"/>
    </location>
</feature>
<feature type="domain" description="FAD dependent oxidoreductase" evidence="3">
    <location>
        <begin position="8"/>
        <end position="73"/>
    </location>
</feature>
<dbReference type="InterPro" id="IPR036188">
    <property type="entry name" value="FAD/NAD-bd_sf"/>
</dbReference>
<accession>A0ABN1YR63</accession>
<evidence type="ECO:0000313" key="4">
    <source>
        <dbReference type="EMBL" id="GAA1420634.1"/>
    </source>
</evidence>
<feature type="domain" description="FAD dependent oxidoreductase" evidence="3">
    <location>
        <begin position="79"/>
        <end position="302"/>
    </location>
</feature>
<gene>
    <name evidence="4" type="ORF">GCM10009640_10240</name>
</gene>
<dbReference type="Proteomes" id="UP001501266">
    <property type="component" value="Unassembled WGS sequence"/>
</dbReference>
<evidence type="ECO:0000259" key="3">
    <source>
        <dbReference type="Pfam" id="PF01266"/>
    </source>
</evidence>
<dbReference type="RefSeq" id="WP_343918083.1">
    <property type="nucleotide sequence ID" value="NZ_BAAAKK010000002.1"/>
</dbReference>
<dbReference type="EMBL" id="BAAAKK010000002">
    <property type="protein sequence ID" value="GAA1420634.1"/>
    <property type="molecule type" value="Genomic_DNA"/>
</dbReference>
<sequence>MVAEGGRLLVVGGGVLGLAVAAAAAEDGWRVTLLEREDALCTVASGTSLAWANALAKRPASYAALSREGIKRHAAGSAAATEPWFTPMPADVRGVTVTEGGIVDVAAFARAHAGAIRDRGGIVRVGASVARIEADATGAVAVLGTGERVGADRVVLAAGVGTPALLRGHGALAPIDVVGPIGAIARVRAPASWSAGLTVGDELSARPSGAGELLLQSASLEEAIRDGSLPLDERACWRRLRAIASRHGLALEDDDLQGFGFAHRPQPVDGLPIAGWATDRLYVVVAHSGVTLAPVLGCLVAAELGGERQIELQGLRPPGSVPNDSDEEHIHGH</sequence>
<organism evidence="4 5">
    <name type="scientific">Agrococcus citreus</name>
    <dbReference type="NCBI Taxonomy" id="84643"/>
    <lineage>
        <taxon>Bacteria</taxon>
        <taxon>Bacillati</taxon>
        <taxon>Actinomycetota</taxon>
        <taxon>Actinomycetes</taxon>
        <taxon>Micrococcales</taxon>
        <taxon>Microbacteriaceae</taxon>
        <taxon>Agrococcus</taxon>
    </lineage>
</organism>
<dbReference type="Pfam" id="PF01266">
    <property type="entry name" value="DAO"/>
    <property type="match status" value="2"/>
</dbReference>
<evidence type="ECO:0000313" key="5">
    <source>
        <dbReference type="Proteomes" id="UP001501266"/>
    </source>
</evidence>
<evidence type="ECO:0000256" key="1">
    <source>
        <dbReference type="ARBA" id="ARBA00023002"/>
    </source>
</evidence>
<evidence type="ECO:0000256" key="2">
    <source>
        <dbReference type="SAM" id="MobiDB-lite"/>
    </source>
</evidence>
<dbReference type="PANTHER" id="PTHR13847">
    <property type="entry name" value="SARCOSINE DEHYDROGENASE-RELATED"/>
    <property type="match status" value="1"/>
</dbReference>
<comment type="caution">
    <text evidence="4">The sequence shown here is derived from an EMBL/GenBank/DDBJ whole genome shotgun (WGS) entry which is preliminary data.</text>
</comment>